<accession>A0A9D5RA58</accession>
<dbReference type="Gene3D" id="3.30.230.30">
    <property type="entry name" value="Impact, N-terminal domain"/>
    <property type="match status" value="1"/>
</dbReference>
<protein>
    <submittedName>
        <fullName evidence="4">YigZ family protein</fullName>
    </submittedName>
</protein>
<dbReference type="InterPro" id="IPR023582">
    <property type="entry name" value="Impact"/>
</dbReference>
<dbReference type="SUPFAM" id="SSF54211">
    <property type="entry name" value="Ribosomal protein S5 domain 2-like"/>
    <property type="match status" value="1"/>
</dbReference>
<evidence type="ECO:0000313" key="5">
    <source>
        <dbReference type="Proteomes" id="UP000806542"/>
    </source>
</evidence>
<dbReference type="GO" id="GO:0005737">
    <property type="term" value="C:cytoplasm"/>
    <property type="evidence" value="ECO:0007669"/>
    <property type="project" value="TreeGrafter"/>
</dbReference>
<reference evidence="4" key="1">
    <citation type="submission" date="2020-10" db="EMBL/GenBank/DDBJ databases">
        <title>ChiBAC.</title>
        <authorList>
            <person name="Zenner C."/>
            <person name="Hitch T.C.A."/>
            <person name="Clavel T."/>
        </authorList>
    </citation>
    <scope>NUCLEOTIDE SEQUENCE</scope>
    <source>
        <strain evidence="4">DSM 107454</strain>
    </source>
</reference>
<name>A0A9D5RA58_9FIRM</name>
<feature type="domain" description="UPF0029" evidence="3">
    <location>
        <begin position="139"/>
        <end position="195"/>
    </location>
</feature>
<dbReference type="Gene3D" id="3.30.70.240">
    <property type="match status" value="1"/>
</dbReference>
<feature type="domain" description="Impact N-terminal" evidence="2">
    <location>
        <begin position="19"/>
        <end position="121"/>
    </location>
</feature>
<dbReference type="PROSITE" id="PS00910">
    <property type="entry name" value="UPF0029"/>
    <property type="match status" value="1"/>
</dbReference>
<gene>
    <name evidence="4" type="ORF">INF28_11970</name>
</gene>
<dbReference type="InterPro" id="IPR036956">
    <property type="entry name" value="Impact_N_sf"/>
</dbReference>
<dbReference type="Pfam" id="PF01205">
    <property type="entry name" value="Impact_N"/>
    <property type="match status" value="1"/>
</dbReference>
<keyword evidence="5" id="KW-1185">Reference proteome</keyword>
<sequence>MANIYTTAVKEAEAELVVKRSRFLAAVKPVTTEKDALIFLDKIRQKHWNASHNVYAYILRENNLMRYSDDGEPGGTAGMPVLDMMKKSGLTDLIIVVTRYFGGVLLGTGGLVHAYSAAAKAGVEAAGIVDMVLCREITLQCEYTLLGKLQNEISKWKEVISGEAIYTERVELPLYLPVDLAEQFCTAITEKMNAKVLIKTGGTMFYPSKR</sequence>
<dbReference type="Proteomes" id="UP000806542">
    <property type="component" value="Unassembled WGS sequence"/>
</dbReference>
<dbReference type="PANTHER" id="PTHR16301">
    <property type="entry name" value="IMPACT-RELATED"/>
    <property type="match status" value="1"/>
</dbReference>
<dbReference type="Pfam" id="PF09186">
    <property type="entry name" value="DUF1949"/>
    <property type="match status" value="1"/>
</dbReference>
<dbReference type="SUPFAM" id="SSF54980">
    <property type="entry name" value="EF-G C-terminal domain-like"/>
    <property type="match status" value="1"/>
</dbReference>
<dbReference type="InterPro" id="IPR015796">
    <property type="entry name" value="Impact_YigZ-like"/>
</dbReference>
<proteinExistence type="inferred from homology"/>
<dbReference type="InterPro" id="IPR020568">
    <property type="entry name" value="Ribosomal_Su5_D2-typ_SF"/>
</dbReference>
<dbReference type="InterPro" id="IPR001498">
    <property type="entry name" value="Impact_N"/>
</dbReference>
<comment type="caution">
    <text evidence="4">The sequence shown here is derived from an EMBL/GenBank/DDBJ whole genome shotgun (WGS) entry which is preliminary data.</text>
</comment>
<dbReference type="RefSeq" id="WP_226393703.1">
    <property type="nucleotide sequence ID" value="NZ_JADCKB010000038.1"/>
</dbReference>
<dbReference type="EMBL" id="JADCKB010000038">
    <property type="protein sequence ID" value="MBE5041169.1"/>
    <property type="molecule type" value="Genomic_DNA"/>
</dbReference>
<comment type="similarity">
    <text evidence="1">Belongs to the IMPACT family.</text>
</comment>
<dbReference type="NCBIfam" id="TIGR00257">
    <property type="entry name" value="IMPACT_YIGZ"/>
    <property type="match status" value="1"/>
</dbReference>
<evidence type="ECO:0000259" key="3">
    <source>
        <dbReference type="Pfam" id="PF09186"/>
    </source>
</evidence>
<dbReference type="InterPro" id="IPR020569">
    <property type="entry name" value="UPF0029_Impact_CS"/>
</dbReference>
<dbReference type="InterPro" id="IPR015269">
    <property type="entry name" value="UPF0029_Impact_C"/>
</dbReference>
<dbReference type="PANTHER" id="PTHR16301:SF20">
    <property type="entry name" value="IMPACT FAMILY MEMBER YIGZ"/>
    <property type="match status" value="1"/>
</dbReference>
<dbReference type="InterPro" id="IPR035647">
    <property type="entry name" value="EFG_III/V"/>
</dbReference>
<organism evidence="4 5">
    <name type="scientific">Ructibacterium gallinarum</name>
    <dbReference type="NCBI Taxonomy" id="2779355"/>
    <lineage>
        <taxon>Bacteria</taxon>
        <taxon>Bacillati</taxon>
        <taxon>Bacillota</taxon>
        <taxon>Clostridia</taxon>
        <taxon>Eubacteriales</taxon>
        <taxon>Oscillospiraceae</taxon>
        <taxon>Ructibacterium</taxon>
    </lineage>
</organism>
<dbReference type="AlphaFoldDB" id="A0A9D5RA58"/>
<evidence type="ECO:0000259" key="2">
    <source>
        <dbReference type="Pfam" id="PF01205"/>
    </source>
</evidence>
<dbReference type="GO" id="GO:0006446">
    <property type="term" value="P:regulation of translational initiation"/>
    <property type="evidence" value="ECO:0007669"/>
    <property type="project" value="TreeGrafter"/>
</dbReference>
<evidence type="ECO:0000313" key="4">
    <source>
        <dbReference type="EMBL" id="MBE5041169.1"/>
    </source>
</evidence>
<evidence type="ECO:0000256" key="1">
    <source>
        <dbReference type="ARBA" id="ARBA00007665"/>
    </source>
</evidence>